<dbReference type="GO" id="GO:0006351">
    <property type="term" value="P:DNA-templated transcription"/>
    <property type="evidence" value="ECO:0007669"/>
    <property type="project" value="InterPro"/>
</dbReference>
<feature type="compositionally biased region" description="Polar residues" evidence="8">
    <location>
        <begin position="610"/>
        <end position="625"/>
    </location>
</feature>
<dbReference type="GO" id="GO:0005634">
    <property type="term" value="C:nucleus"/>
    <property type="evidence" value="ECO:0007669"/>
    <property type="project" value="UniProtKB-SubCell"/>
</dbReference>
<dbReference type="CDD" id="cd00067">
    <property type="entry name" value="GAL4"/>
    <property type="match status" value="1"/>
</dbReference>
<keyword evidence="3" id="KW-0862">Zinc</keyword>
<dbReference type="CDD" id="cd12148">
    <property type="entry name" value="fungal_TF_MHR"/>
    <property type="match status" value="1"/>
</dbReference>
<feature type="domain" description="Zn(2)-C6 fungal-type" evidence="9">
    <location>
        <begin position="15"/>
        <end position="43"/>
    </location>
</feature>
<dbReference type="PROSITE" id="PS50048">
    <property type="entry name" value="ZN2_CY6_FUNGAL_2"/>
    <property type="match status" value="1"/>
</dbReference>
<keyword evidence="6" id="KW-0804">Transcription</keyword>
<evidence type="ECO:0000256" key="6">
    <source>
        <dbReference type="ARBA" id="ARBA00023163"/>
    </source>
</evidence>
<dbReference type="GO" id="GO:0043565">
    <property type="term" value="F:sequence-specific DNA binding"/>
    <property type="evidence" value="ECO:0007669"/>
    <property type="project" value="TreeGrafter"/>
</dbReference>
<keyword evidence="5" id="KW-0238">DNA-binding</keyword>
<reference evidence="10 11" key="1">
    <citation type="submission" date="2017-05" db="EMBL/GenBank/DDBJ databases">
        <title>Genome sequence for an aflatoxigenic pathogen of Argentinian peanut, Aspergillus arachidicola.</title>
        <authorList>
            <person name="Moore G."/>
            <person name="Beltz S.B."/>
            <person name="Mack B.M."/>
        </authorList>
    </citation>
    <scope>NUCLEOTIDE SEQUENCE [LARGE SCALE GENOMIC DNA]</scope>
    <source>
        <strain evidence="10 11">CBS 117610</strain>
    </source>
</reference>
<feature type="region of interest" description="Disordered" evidence="8">
    <location>
        <begin position="80"/>
        <end position="108"/>
    </location>
</feature>
<dbReference type="InterPro" id="IPR036864">
    <property type="entry name" value="Zn2-C6_fun-type_DNA-bd_sf"/>
</dbReference>
<evidence type="ECO:0000256" key="1">
    <source>
        <dbReference type="ARBA" id="ARBA00004123"/>
    </source>
</evidence>
<dbReference type="InterPro" id="IPR052202">
    <property type="entry name" value="Yeast_MetPath_Reg"/>
</dbReference>
<accession>A0A2G7FX31</accession>
<dbReference type="SMART" id="SM00906">
    <property type="entry name" value="Fungal_trans"/>
    <property type="match status" value="1"/>
</dbReference>
<dbReference type="GO" id="GO:0000981">
    <property type="term" value="F:DNA-binding transcription factor activity, RNA polymerase II-specific"/>
    <property type="evidence" value="ECO:0007669"/>
    <property type="project" value="InterPro"/>
</dbReference>
<dbReference type="SUPFAM" id="SSF57701">
    <property type="entry name" value="Zn2/Cys6 DNA-binding domain"/>
    <property type="match status" value="1"/>
</dbReference>
<evidence type="ECO:0000256" key="2">
    <source>
        <dbReference type="ARBA" id="ARBA00022723"/>
    </source>
</evidence>
<sequence length="722" mass="81156">MTNGNGGNHVPRLPACQSCYTKKVKCDNARPKCMPCMKSGHACFTVSLGGAVPVSREYIYELEQHVQGLQTEVAVVKGRELDRGHPHSTAGVTDSPTSTRPERDNQTLEPSIAIQNNDVISSPSITEGVGISFMSLLFADARWRDQNSKLLQNLSQSSGILETSVQPNSLPPAEEALAVFNNYLNGPQVLNPFLLRRDVQRLYHSAFSTGQTGPSSQKPDHLTKHDAFRTFMILAVGSIMLYRSGVHKHHPYGYFLTALQYIDTNILSRGLDSIQDLLLVVRFGIYHHIGTSIWELTTLCMRMCIEQGLHKLPRPAMRRKISLLQEQLQRRVFWECYMISQYSSITLDRPAAIAERDIQVGFPADADDEEIDAAEASGSFSDLDSFCRATARPTTTGNTEMTVFFYCLRLRKITSKIRSKFQQSNGTPGDGHALTMDSITASGRIYEDLEELLSELEQWRRSAPTFSTPRGLYHTQEWYDLLLMRERLLLVRKAIDLVPKRNNIPPDDLLLICFEYAVGTITKFCPLFEQRKITYTRSYFQMLFTAGLSVMLWVSVASNHDTEMMVKAADAVKQSEKILKQMGREMPDATPYVSVYEALEVHVLGKYHSSSRLTQQPGGYLGQTQPRDHTSPGMSGMLHDQSMAGEQHSVEQNHSQFSSHWPPLLNDLGSHHLLDHEPSTYASLFSRDLFGDNTFWNVEVGLGEYAYGDPMFLFSGIADDNV</sequence>
<comment type="caution">
    <text evidence="10">The sequence shown here is derived from an EMBL/GenBank/DDBJ whole genome shotgun (WGS) entry which is preliminary data.</text>
</comment>
<dbReference type="Pfam" id="PF04082">
    <property type="entry name" value="Fungal_trans"/>
    <property type="match status" value="1"/>
</dbReference>
<keyword evidence="11" id="KW-1185">Reference proteome</keyword>
<dbReference type="PANTHER" id="PTHR47782:SF12">
    <property type="entry name" value="ZN(II)2CYS6 TRANSCRIPTION FACTOR (EUROFUNG)"/>
    <property type="match status" value="1"/>
</dbReference>
<comment type="subcellular location">
    <subcellularLocation>
        <location evidence="1">Nucleus</location>
    </subcellularLocation>
</comment>
<dbReference type="Proteomes" id="UP000231358">
    <property type="component" value="Unassembled WGS sequence"/>
</dbReference>
<keyword evidence="2" id="KW-0479">Metal-binding</keyword>
<name>A0A2G7FX31_9EURO</name>
<gene>
    <name evidence="10" type="ORF">AARAC_002314</name>
</gene>
<evidence type="ECO:0000313" key="10">
    <source>
        <dbReference type="EMBL" id="PIG84421.1"/>
    </source>
</evidence>
<dbReference type="AlphaFoldDB" id="A0A2G7FX31"/>
<evidence type="ECO:0000259" key="9">
    <source>
        <dbReference type="PROSITE" id="PS50048"/>
    </source>
</evidence>
<dbReference type="PANTHER" id="PTHR47782">
    <property type="entry name" value="ZN(II)2CYS6 TRANSCRIPTION FACTOR (EUROFUNG)-RELATED"/>
    <property type="match status" value="1"/>
</dbReference>
<evidence type="ECO:0000256" key="7">
    <source>
        <dbReference type="ARBA" id="ARBA00023242"/>
    </source>
</evidence>
<dbReference type="InterPro" id="IPR007219">
    <property type="entry name" value="XnlR_reg_dom"/>
</dbReference>
<evidence type="ECO:0000256" key="3">
    <source>
        <dbReference type="ARBA" id="ARBA00022833"/>
    </source>
</evidence>
<evidence type="ECO:0000256" key="5">
    <source>
        <dbReference type="ARBA" id="ARBA00023125"/>
    </source>
</evidence>
<dbReference type="GO" id="GO:0008270">
    <property type="term" value="F:zinc ion binding"/>
    <property type="evidence" value="ECO:0007669"/>
    <property type="project" value="InterPro"/>
</dbReference>
<dbReference type="EMBL" id="NEXV01000382">
    <property type="protein sequence ID" value="PIG84421.1"/>
    <property type="molecule type" value="Genomic_DNA"/>
</dbReference>
<proteinExistence type="predicted"/>
<keyword evidence="7" id="KW-0539">Nucleus</keyword>
<dbReference type="STRING" id="656916.A0A2G7FX31"/>
<evidence type="ECO:0000256" key="8">
    <source>
        <dbReference type="SAM" id="MobiDB-lite"/>
    </source>
</evidence>
<organism evidence="10 11">
    <name type="scientific">Aspergillus arachidicola</name>
    <dbReference type="NCBI Taxonomy" id="656916"/>
    <lineage>
        <taxon>Eukaryota</taxon>
        <taxon>Fungi</taxon>
        <taxon>Dikarya</taxon>
        <taxon>Ascomycota</taxon>
        <taxon>Pezizomycotina</taxon>
        <taxon>Eurotiomycetes</taxon>
        <taxon>Eurotiomycetidae</taxon>
        <taxon>Eurotiales</taxon>
        <taxon>Aspergillaceae</taxon>
        <taxon>Aspergillus</taxon>
        <taxon>Aspergillus subgen. Circumdati</taxon>
    </lineage>
</organism>
<keyword evidence="4" id="KW-0805">Transcription regulation</keyword>
<protein>
    <submittedName>
        <fullName evidence="10">Zn(II)2Cys6 transcription factor</fullName>
    </submittedName>
</protein>
<dbReference type="GO" id="GO:0045944">
    <property type="term" value="P:positive regulation of transcription by RNA polymerase II"/>
    <property type="evidence" value="ECO:0007669"/>
    <property type="project" value="TreeGrafter"/>
</dbReference>
<dbReference type="Pfam" id="PF00172">
    <property type="entry name" value="Zn_clus"/>
    <property type="match status" value="1"/>
</dbReference>
<feature type="compositionally biased region" description="Polar residues" evidence="8">
    <location>
        <begin position="90"/>
        <end position="99"/>
    </location>
</feature>
<dbReference type="InterPro" id="IPR001138">
    <property type="entry name" value="Zn2Cys6_DnaBD"/>
</dbReference>
<evidence type="ECO:0000256" key="4">
    <source>
        <dbReference type="ARBA" id="ARBA00023015"/>
    </source>
</evidence>
<feature type="region of interest" description="Disordered" evidence="8">
    <location>
        <begin position="610"/>
        <end position="636"/>
    </location>
</feature>
<evidence type="ECO:0000313" key="11">
    <source>
        <dbReference type="Proteomes" id="UP000231358"/>
    </source>
</evidence>
<dbReference type="Gene3D" id="4.10.240.10">
    <property type="entry name" value="Zn(2)-C6 fungal-type DNA-binding domain"/>
    <property type="match status" value="1"/>
</dbReference>